<dbReference type="InterPro" id="IPR011990">
    <property type="entry name" value="TPR-like_helical_dom_sf"/>
</dbReference>
<proteinExistence type="predicted"/>
<dbReference type="Proteomes" id="UP000313312">
    <property type="component" value="Unassembled WGS sequence"/>
</dbReference>
<dbReference type="InterPro" id="IPR010982">
    <property type="entry name" value="Lambda_DNA-bd_dom_sf"/>
</dbReference>
<dbReference type="GO" id="GO:0003677">
    <property type="term" value="F:DNA binding"/>
    <property type="evidence" value="ECO:0007669"/>
    <property type="project" value="InterPro"/>
</dbReference>
<evidence type="ECO:0000313" key="2">
    <source>
        <dbReference type="Proteomes" id="UP000313312"/>
    </source>
</evidence>
<accession>A0A5C4TKW1</accession>
<sequence length="291" mass="34213">MIIFPSKSMLQKLSVIVKRRREDIHMSQTELAKGICTQATISTLENKGCFKSWESVPQIFERLNLDINDLENEFNYQYGDHKLKQIEKNLLIHNFSKAQKRLNQIKYENLDTKNLLARYECNSGFVDLFVNHNQDDSISNFNLAINKHQTRDNQIVIGWSYLGIALAYHDLNLRKQTKCYLKLAIKELHICFQKKHKVDEFRQTIRFAITLLAIIDNIDEPEICLIESNLVVKKLKQSHSFYCLRDFYNIIGDCLIKINQKEKAAEYFNQAEQLQGLYSYSNLEKLSLFFN</sequence>
<dbReference type="CDD" id="cd00093">
    <property type="entry name" value="HTH_XRE"/>
    <property type="match status" value="1"/>
</dbReference>
<organism evidence="1 2">
    <name type="scientific">Fructilactobacillus sanfranciscensis</name>
    <name type="common">Lactobacillus sanfranciscensis</name>
    <dbReference type="NCBI Taxonomy" id="1625"/>
    <lineage>
        <taxon>Bacteria</taxon>
        <taxon>Bacillati</taxon>
        <taxon>Bacillota</taxon>
        <taxon>Bacilli</taxon>
        <taxon>Lactobacillales</taxon>
        <taxon>Lactobacillaceae</taxon>
        <taxon>Fructilactobacillus</taxon>
    </lineage>
</organism>
<dbReference type="InterPro" id="IPR001387">
    <property type="entry name" value="Cro/C1-type_HTH"/>
</dbReference>
<comment type="caution">
    <text evidence="1">The sequence shown here is derived from an EMBL/GenBank/DDBJ whole genome shotgun (WGS) entry which is preliminary data.</text>
</comment>
<dbReference type="EMBL" id="QFCR01000001">
    <property type="protein sequence ID" value="TNK91163.1"/>
    <property type="molecule type" value="Genomic_DNA"/>
</dbReference>
<name>A0A5C4TKW1_FRUSA</name>
<gene>
    <name evidence="1" type="ORF">DID87_00320</name>
</gene>
<protein>
    <submittedName>
        <fullName evidence="1">XRE family transcriptional regulator</fullName>
    </submittedName>
</protein>
<reference evidence="1 2" key="1">
    <citation type="submission" date="2018-05" db="EMBL/GenBank/DDBJ databases">
        <title>Lactobacillus sanfranciscensis Ah4 draft denome sequence.</title>
        <authorList>
            <person name="Zhang G."/>
        </authorList>
    </citation>
    <scope>NUCLEOTIDE SEQUENCE [LARGE SCALE GENOMIC DNA]</scope>
    <source>
        <strain evidence="1 2">Ah4</strain>
    </source>
</reference>
<evidence type="ECO:0000313" key="1">
    <source>
        <dbReference type="EMBL" id="TNK91163.1"/>
    </source>
</evidence>
<dbReference type="SUPFAM" id="SSF47413">
    <property type="entry name" value="lambda repressor-like DNA-binding domains"/>
    <property type="match status" value="1"/>
</dbReference>
<dbReference type="AlphaFoldDB" id="A0A5C4TKW1"/>
<dbReference type="RefSeq" id="WP_014082190.1">
    <property type="nucleotide sequence ID" value="NZ_BAAAXT010000002.1"/>
</dbReference>
<dbReference type="Gene3D" id="1.25.40.10">
    <property type="entry name" value="Tetratricopeptide repeat domain"/>
    <property type="match status" value="1"/>
</dbReference>